<protein>
    <submittedName>
        <fullName evidence="1">Uncharacterized protein</fullName>
    </submittedName>
</protein>
<organism evidence="1">
    <name type="scientific">Arundo donax</name>
    <name type="common">Giant reed</name>
    <name type="synonym">Donax arundinaceus</name>
    <dbReference type="NCBI Taxonomy" id="35708"/>
    <lineage>
        <taxon>Eukaryota</taxon>
        <taxon>Viridiplantae</taxon>
        <taxon>Streptophyta</taxon>
        <taxon>Embryophyta</taxon>
        <taxon>Tracheophyta</taxon>
        <taxon>Spermatophyta</taxon>
        <taxon>Magnoliopsida</taxon>
        <taxon>Liliopsida</taxon>
        <taxon>Poales</taxon>
        <taxon>Poaceae</taxon>
        <taxon>PACMAD clade</taxon>
        <taxon>Arundinoideae</taxon>
        <taxon>Arundineae</taxon>
        <taxon>Arundo</taxon>
    </lineage>
</organism>
<sequence>MMKVCRQLPFPFRGPVKLQYSSGKNVVPA</sequence>
<accession>A0A0A9BFW6</accession>
<reference evidence="1" key="2">
    <citation type="journal article" date="2015" name="Data Brief">
        <title>Shoot transcriptome of the giant reed, Arundo donax.</title>
        <authorList>
            <person name="Barrero R.A."/>
            <person name="Guerrero F.D."/>
            <person name="Moolhuijzen P."/>
            <person name="Goolsby J.A."/>
            <person name="Tidwell J."/>
            <person name="Bellgard S.E."/>
            <person name="Bellgard M.I."/>
        </authorList>
    </citation>
    <scope>NUCLEOTIDE SEQUENCE</scope>
    <source>
        <tissue evidence="1">Shoot tissue taken approximately 20 cm above the soil surface</tissue>
    </source>
</reference>
<evidence type="ECO:0000313" key="1">
    <source>
        <dbReference type="EMBL" id="JAD62884.1"/>
    </source>
</evidence>
<dbReference type="EMBL" id="GBRH01235011">
    <property type="protein sequence ID" value="JAD62884.1"/>
    <property type="molecule type" value="Transcribed_RNA"/>
</dbReference>
<reference evidence="1" key="1">
    <citation type="submission" date="2014-09" db="EMBL/GenBank/DDBJ databases">
        <authorList>
            <person name="Magalhaes I.L.F."/>
            <person name="Oliveira U."/>
            <person name="Santos F.R."/>
            <person name="Vidigal T.H.D.A."/>
            <person name="Brescovit A.D."/>
            <person name="Santos A.J."/>
        </authorList>
    </citation>
    <scope>NUCLEOTIDE SEQUENCE</scope>
    <source>
        <tissue evidence="1">Shoot tissue taken approximately 20 cm above the soil surface</tissue>
    </source>
</reference>
<dbReference type="AlphaFoldDB" id="A0A0A9BFW6"/>
<proteinExistence type="predicted"/>
<name>A0A0A9BFW6_ARUDO</name>